<sequence length="80" mass="9386">MIKSHKYLKTKDNMIGIETKLWNDGRFSVTIECRRVNGMMYRQSWQPSVAISAEATDELKLEMVTNMVHYVRKVYSGKEL</sequence>
<accession>A0A2R2V0S1</accession>
<dbReference type="EMBL" id="KY744566">
    <property type="protein sequence ID" value="ARB10935.1"/>
    <property type="molecule type" value="Genomic_DNA"/>
</dbReference>
<dbReference type="Proteomes" id="UP000244377">
    <property type="component" value="Genome"/>
</dbReference>
<evidence type="ECO:0000313" key="2">
    <source>
        <dbReference type="Proteomes" id="UP000244377"/>
    </source>
</evidence>
<name>A0A2R2V0S1_9CAUD</name>
<gene>
    <name evidence="1" type="ORF">POP72_019</name>
</gene>
<protein>
    <submittedName>
        <fullName evidence="1">Uncharacterized protein</fullName>
    </submittedName>
</protein>
<proteinExistence type="predicted"/>
<evidence type="ECO:0000313" key="1">
    <source>
        <dbReference type="EMBL" id="ARB10935.1"/>
    </source>
</evidence>
<reference evidence="1 2" key="1">
    <citation type="submission" date="2017-03" db="EMBL/GenBank/DDBJ databases">
        <authorList>
            <person name="Afonso C.L."/>
            <person name="Miller P.J."/>
            <person name="Scott M.A."/>
            <person name="Spackman E."/>
            <person name="Goraichik I."/>
            <person name="Dimitrov K.M."/>
            <person name="Suarez D.L."/>
            <person name="Swayne D.E."/>
        </authorList>
    </citation>
    <scope>NUCLEOTIDE SEQUENCE [LARGE SCALE GENOMIC DNA]</scope>
</reference>
<organism evidence="1 2">
    <name type="scientific">Pectobacterium phage POP72</name>
    <dbReference type="NCBI Taxonomy" id="1965269"/>
    <lineage>
        <taxon>Viruses</taxon>
        <taxon>Duplodnaviria</taxon>
        <taxon>Heunggongvirae</taxon>
        <taxon>Uroviricota</taxon>
        <taxon>Caudoviricetes</taxon>
        <taxon>Autographivirales</taxon>
        <taxon>Autosignataviridae</taxon>
        <taxon>Molineuxvirinae</taxon>
        <taxon>Axomammavirus</taxon>
        <taxon>Axomammavirus PP1</taxon>
    </lineage>
</organism>